<feature type="domain" description="POTRA" evidence="10">
    <location>
        <begin position="276"/>
        <end position="355"/>
    </location>
</feature>
<organism evidence="11 12">
    <name type="scientific">Desulfurobacterium atlanticum</name>
    <dbReference type="NCBI Taxonomy" id="240169"/>
    <lineage>
        <taxon>Bacteria</taxon>
        <taxon>Pseudomonadati</taxon>
        <taxon>Aquificota</taxon>
        <taxon>Aquificia</taxon>
        <taxon>Desulfurobacteriales</taxon>
        <taxon>Desulfurobacteriaceae</taxon>
        <taxon>Desulfurobacterium</taxon>
    </lineage>
</organism>
<dbReference type="Gene3D" id="2.40.160.50">
    <property type="entry name" value="membrane protein fhac: a member of the omp85/tpsb transporter family"/>
    <property type="match status" value="1"/>
</dbReference>
<dbReference type="PANTHER" id="PTHR12815:SF47">
    <property type="entry name" value="TRANSLOCATION AND ASSEMBLY MODULE SUBUNIT TAMA"/>
    <property type="match status" value="1"/>
</dbReference>
<dbReference type="PIRSF" id="PIRSF006076">
    <property type="entry name" value="OM_assembly_OMP85"/>
    <property type="match status" value="1"/>
</dbReference>
<evidence type="ECO:0000313" key="11">
    <source>
        <dbReference type="EMBL" id="SNR61218.1"/>
    </source>
</evidence>
<evidence type="ECO:0000256" key="5">
    <source>
        <dbReference type="ARBA" id="ARBA00022737"/>
    </source>
</evidence>
<gene>
    <name evidence="11" type="ORF">SAMN06265340_101181</name>
</gene>
<dbReference type="AlphaFoldDB" id="A0A238XRM5"/>
<keyword evidence="12" id="KW-1185">Reference proteome</keyword>
<proteinExistence type="predicted"/>
<dbReference type="RefSeq" id="WP_180706384.1">
    <property type="nucleotide sequence ID" value="NZ_FZOB01000001.1"/>
</dbReference>
<feature type="domain" description="POTRA" evidence="10">
    <location>
        <begin position="31"/>
        <end position="102"/>
    </location>
</feature>
<sequence length="762" mass="86740">MKKFIFIVLLLLSTCGVSFSQTNSTEITLAPVIKEIKIEGNTYLPKETILYKISVKPGQHLNPEKVAEDIRSIYYLGFYKTIKVVAEETPEGLVLKYILYEKPKVEAVEFKGNEEISTKTIKEKIGFDEGNFTGKVLDYGKLEDLRSKIEKLYKSKGYLNVKVKFEVEKIAPKKVNVVYQIEEGKKAYVCRVVVKGNKALKEDEIKDMILTKEPSIWRLRFHPELVEENLEKDVRRIEKLYKSKGYIEIEVGKPQVKQLKNCYEVVYTIKHEGPQYKIGTVNVSGNRIITRKKLLSLVPDLTTGKPYNPELLTAFVVKASREYGKYGFIFVNIQSDTKIDRKKHTVDITFLIHEGNRAKIRRINIKGNFDSRDRTVRRELDIYETGIFKTDSLERSIRRLYNTGYYDEVNVKPKIVGKDLLDVDIDLKERLTGMFSIGLGYSSVTNLTAMISLRKGNLFGTGDTISVSGQFGSKVAYYDVAYSHKWWLDRPQTLSFRVFNHKNEYTTYTSLKKGFSINLSRRLGKDWNVGVGYTISRTTISDIDPNATSIITEEEGTSTVAYISSRAILDLRDNRFLPHRGFMFAIADKIAGKAFGGDDNFYTVVVDISKHIYLDDFSEKHKIPVVLSGHLKIGYAGTYGDTENVPIDYRFYVGGDTTVRGFRWGEAGPVDENGDPIGANRELVANFEVGYDISRNLRFIGFFDIGAGWWNEIDLSTLRKAAGFGMRVLTPVGPIRLDIGYKLDKKPGETASEWHFGLGTYF</sequence>
<dbReference type="InterPro" id="IPR023707">
    <property type="entry name" value="OM_assembly_BamA"/>
</dbReference>
<evidence type="ECO:0000313" key="12">
    <source>
        <dbReference type="Proteomes" id="UP000198405"/>
    </source>
</evidence>
<dbReference type="Pfam" id="PF01103">
    <property type="entry name" value="Omp85"/>
    <property type="match status" value="1"/>
</dbReference>
<protein>
    <recommendedName>
        <fullName evidence="8">Outer membrane protein assembly factor BamA</fullName>
    </recommendedName>
</protein>
<dbReference type="Gene3D" id="3.10.20.310">
    <property type="entry name" value="membrane protein fhac"/>
    <property type="match status" value="5"/>
</dbReference>
<feature type="domain" description="POTRA" evidence="10">
    <location>
        <begin position="358"/>
        <end position="430"/>
    </location>
</feature>
<name>A0A238XRM5_9BACT</name>
<feature type="domain" description="POTRA" evidence="10">
    <location>
        <begin position="103"/>
        <end position="184"/>
    </location>
</feature>
<keyword evidence="5" id="KW-0677">Repeat</keyword>
<dbReference type="PROSITE" id="PS51779">
    <property type="entry name" value="POTRA"/>
    <property type="match status" value="4"/>
</dbReference>
<evidence type="ECO:0000259" key="10">
    <source>
        <dbReference type="PROSITE" id="PS51779"/>
    </source>
</evidence>
<feature type="chain" id="PRO_5012760089" description="Outer membrane protein assembly factor BamA" evidence="9">
    <location>
        <begin position="21"/>
        <end position="762"/>
    </location>
</feature>
<comment type="subcellular location">
    <subcellularLocation>
        <location evidence="1">Membrane</location>
    </subcellularLocation>
</comment>
<dbReference type="Pfam" id="PF07244">
    <property type="entry name" value="POTRA"/>
    <property type="match status" value="5"/>
</dbReference>
<evidence type="ECO:0000256" key="7">
    <source>
        <dbReference type="ARBA" id="ARBA00023237"/>
    </source>
</evidence>
<reference evidence="12" key="1">
    <citation type="submission" date="2017-06" db="EMBL/GenBank/DDBJ databases">
        <authorList>
            <person name="Varghese N."/>
            <person name="Submissions S."/>
        </authorList>
    </citation>
    <scope>NUCLEOTIDE SEQUENCE [LARGE SCALE GENOMIC DNA]</scope>
    <source>
        <strain evidence="12">DSM 15668</strain>
    </source>
</reference>
<evidence type="ECO:0000256" key="8">
    <source>
        <dbReference type="NCBIfam" id="TIGR03303"/>
    </source>
</evidence>
<keyword evidence="4 9" id="KW-0732">Signal</keyword>
<dbReference type="Proteomes" id="UP000198405">
    <property type="component" value="Unassembled WGS sequence"/>
</dbReference>
<dbReference type="InterPro" id="IPR039910">
    <property type="entry name" value="D15-like"/>
</dbReference>
<dbReference type="PANTHER" id="PTHR12815">
    <property type="entry name" value="SORTING AND ASSEMBLY MACHINERY SAMM50 PROTEIN FAMILY MEMBER"/>
    <property type="match status" value="1"/>
</dbReference>
<feature type="signal peptide" evidence="9">
    <location>
        <begin position="1"/>
        <end position="20"/>
    </location>
</feature>
<evidence type="ECO:0000256" key="3">
    <source>
        <dbReference type="ARBA" id="ARBA00022692"/>
    </source>
</evidence>
<dbReference type="InterPro" id="IPR034746">
    <property type="entry name" value="POTRA"/>
</dbReference>
<dbReference type="EMBL" id="FZOB01000001">
    <property type="protein sequence ID" value="SNR61218.1"/>
    <property type="molecule type" value="Genomic_DNA"/>
</dbReference>
<dbReference type="NCBIfam" id="TIGR03303">
    <property type="entry name" value="OM_YaeT"/>
    <property type="match status" value="1"/>
</dbReference>
<evidence type="ECO:0000256" key="6">
    <source>
        <dbReference type="ARBA" id="ARBA00023136"/>
    </source>
</evidence>
<keyword evidence="7" id="KW-0998">Cell outer membrane</keyword>
<evidence type="ECO:0000256" key="2">
    <source>
        <dbReference type="ARBA" id="ARBA00022452"/>
    </source>
</evidence>
<dbReference type="GO" id="GO:0009279">
    <property type="term" value="C:cell outer membrane"/>
    <property type="evidence" value="ECO:0007669"/>
    <property type="project" value="UniProtKB-UniRule"/>
</dbReference>
<keyword evidence="6" id="KW-0472">Membrane</keyword>
<dbReference type="InterPro" id="IPR000184">
    <property type="entry name" value="Bac_surfAg_D15"/>
</dbReference>
<dbReference type="InterPro" id="IPR010827">
    <property type="entry name" value="BamA/TamA_POTRA"/>
</dbReference>
<dbReference type="GO" id="GO:0071709">
    <property type="term" value="P:membrane assembly"/>
    <property type="evidence" value="ECO:0007669"/>
    <property type="project" value="InterPro"/>
</dbReference>
<evidence type="ECO:0000256" key="9">
    <source>
        <dbReference type="SAM" id="SignalP"/>
    </source>
</evidence>
<evidence type="ECO:0000256" key="4">
    <source>
        <dbReference type="ARBA" id="ARBA00022729"/>
    </source>
</evidence>
<evidence type="ECO:0000256" key="1">
    <source>
        <dbReference type="ARBA" id="ARBA00004370"/>
    </source>
</evidence>
<keyword evidence="2" id="KW-1134">Transmembrane beta strand</keyword>
<keyword evidence="3" id="KW-0812">Transmembrane</keyword>
<accession>A0A238XRM5</accession>